<accession>A0A1H5NIZ6</accession>
<evidence type="ECO:0000313" key="2">
    <source>
        <dbReference type="EMBL" id="SEF01414.1"/>
    </source>
</evidence>
<dbReference type="RefSeq" id="WP_139273134.1">
    <property type="nucleotide sequence ID" value="NZ_FNTY01000002.1"/>
</dbReference>
<dbReference type="AlphaFoldDB" id="A0A1H5NIZ6"/>
<gene>
    <name evidence="2" type="ORF">SAMN04490194_6136</name>
</gene>
<protein>
    <submittedName>
        <fullName evidence="2">Uncharacterized protein</fullName>
    </submittedName>
</protein>
<reference evidence="2 3" key="1">
    <citation type="submission" date="2016-10" db="EMBL/GenBank/DDBJ databases">
        <authorList>
            <person name="de Groot N.N."/>
        </authorList>
    </citation>
    <scope>NUCLEOTIDE SEQUENCE [LARGE SCALE GENOMIC DNA]</scope>
    <source>
        <strain evidence="2 3">BS3662</strain>
    </source>
</reference>
<feature type="signal peptide" evidence="1">
    <location>
        <begin position="1"/>
        <end position="18"/>
    </location>
</feature>
<organism evidence="2 3">
    <name type="scientific">Pseudomonas migulae</name>
    <dbReference type="NCBI Taxonomy" id="78543"/>
    <lineage>
        <taxon>Bacteria</taxon>
        <taxon>Pseudomonadati</taxon>
        <taxon>Pseudomonadota</taxon>
        <taxon>Gammaproteobacteria</taxon>
        <taxon>Pseudomonadales</taxon>
        <taxon>Pseudomonadaceae</taxon>
        <taxon>Pseudomonas</taxon>
    </lineage>
</organism>
<dbReference type="EMBL" id="FNTY01000002">
    <property type="protein sequence ID" value="SEF01414.1"/>
    <property type="molecule type" value="Genomic_DNA"/>
</dbReference>
<evidence type="ECO:0000313" key="3">
    <source>
        <dbReference type="Proteomes" id="UP000198985"/>
    </source>
</evidence>
<name>A0A1H5NIZ6_9PSED</name>
<proteinExistence type="predicted"/>
<feature type="chain" id="PRO_5011456922" evidence="1">
    <location>
        <begin position="19"/>
        <end position="168"/>
    </location>
</feature>
<dbReference type="Proteomes" id="UP000198985">
    <property type="component" value="Unassembled WGS sequence"/>
</dbReference>
<sequence length="168" mass="18429">MIKVAALYLLSSFFLANAGENLVVESNGCVMKVKDFAGFSSGKTSEGETIVKYKYKDGRVRDIKVGCEDMTLADAIAGDYVQEKDGLKVGTGSHPLSKANLYSGSNWSGVEGVYFLGAVCFTTSFEAGRDHVFFIETCGEEKDTKEVRRSFLSLLKHAETYYVEPTNK</sequence>
<evidence type="ECO:0000256" key="1">
    <source>
        <dbReference type="SAM" id="SignalP"/>
    </source>
</evidence>
<keyword evidence="1" id="KW-0732">Signal</keyword>